<reference evidence="4 5" key="1">
    <citation type="journal article" date="2020" name="ISME J.">
        <title>Comparative genomics reveals insights into cyanobacterial evolution and habitat adaptation.</title>
        <authorList>
            <person name="Chen M.Y."/>
            <person name="Teng W.K."/>
            <person name="Zhao L."/>
            <person name="Hu C.X."/>
            <person name="Zhou Y.K."/>
            <person name="Han B.P."/>
            <person name="Song L.R."/>
            <person name="Shu W.S."/>
        </authorList>
    </citation>
    <scope>NUCLEOTIDE SEQUENCE [LARGE SCALE GENOMIC DNA]</scope>
    <source>
        <strain evidence="4 5">FACHB-159</strain>
    </source>
</reference>
<dbReference type="InterPro" id="IPR003646">
    <property type="entry name" value="SH3-like_bac-type"/>
</dbReference>
<evidence type="ECO:0000259" key="3">
    <source>
        <dbReference type="Pfam" id="PF08239"/>
    </source>
</evidence>
<evidence type="ECO:0000256" key="1">
    <source>
        <dbReference type="SAM" id="MobiDB-lite"/>
    </source>
</evidence>
<feature type="region of interest" description="Disordered" evidence="1">
    <location>
        <begin position="96"/>
        <end position="118"/>
    </location>
</feature>
<gene>
    <name evidence="4" type="ORF">H6H03_34430</name>
</gene>
<feature type="signal peptide" evidence="2">
    <location>
        <begin position="1"/>
        <end position="20"/>
    </location>
</feature>
<keyword evidence="2" id="KW-0732">Signal</keyword>
<evidence type="ECO:0000256" key="2">
    <source>
        <dbReference type="SAM" id="SignalP"/>
    </source>
</evidence>
<comment type="caution">
    <text evidence="4">The sequence shown here is derived from an EMBL/GenBank/DDBJ whole genome shotgun (WGS) entry which is preliminary data.</text>
</comment>
<dbReference type="RefSeq" id="WP_190959428.1">
    <property type="nucleotide sequence ID" value="NZ_JACJTU010000062.1"/>
</dbReference>
<dbReference type="Proteomes" id="UP000637383">
    <property type="component" value="Unassembled WGS sequence"/>
</dbReference>
<feature type="compositionally biased region" description="Basic and acidic residues" evidence="1">
    <location>
        <begin position="108"/>
        <end position="118"/>
    </location>
</feature>
<evidence type="ECO:0000313" key="4">
    <source>
        <dbReference type="EMBL" id="MBD2738909.1"/>
    </source>
</evidence>
<proteinExistence type="predicted"/>
<dbReference type="Pfam" id="PF08239">
    <property type="entry name" value="SH3_3"/>
    <property type="match status" value="1"/>
</dbReference>
<protein>
    <submittedName>
        <fullName evidence="4">SH3 domain-containing protein</fullName>
    </submittedName>
</protein>
<dbReference type="Gene3D" id="2.30.30.40">
    <property type="entry name" value="SH3 Domains"/>
    <property type="match status" value="1"/>
</dbReference>
<keyword evidence="5" id="KW-1185">Reference proteome</keyword>
<name>A0ABR8KJN6_9NOSO</name>
<feature type="domain" description="SH3b" evidence="3">
    <location>
        <begin position="33"/>
        <end position="87"/>
    </location>
</feature>
<accession>A0ABR8KJN6</accession>
<dbReference type="EMBL" id="JACJTU010000062">
    <property type="protein sequence ID" value="MBD2738909.1"/>
    <property type="molecule type" value="Genomic_DNA"/>
</dbReference>
<evidence type="ECO:0000313" key="5">
    <source>
        <dbReference type="Proteomes" id="UP000637383"/>
    </source>
</evidence>
<feature type="chain" id="PRO_5046736465" evidence="2">
    <location>
        <begin position="21"/>
        <end position="118"/>
    </location>
</feature>
<organism evidence="4 5">
    <name type="scientific">Nostoc paludosum FACHB-159</name>
    <dbReference type="NCBI Taxonomy" id="2692908"/>
    <lineage>
        <taxon>Bacteria</taxon>
        <taxon>Bacillati</taxon>
        <taxon>Cyanobacteriota</taxon>
        <taxon>Cyanophyceae</taxon>
        <taxon>Nostocales</taxon>
        <taxon>Nostocaceae</taxon>
        <taxon>Nostoc</taxon>
    </lineage>
</organism>
<sequence>MTITAIAISLLASYSPMAQARFCRTIAKDWDGYVDVRSSPKVRFNNINTMLPNGTVLDVIGQQGNWLEIYTPDNKLGPNYETGWVAAEQTRRICSRDSRPHRYNQNYDDYRDYEPRRN</sequence>